<feature type="compositionally biased region" description="Polar residues" evidence="1">
    <location>
        <begin position="542"/>
        <end position="553"/>
    </location>
</feature>
<proteinExistence type="predicted"/>
<feature type="region of interest" description="Disordered" evidence="1">
    <location>
        <begin position="542"/>
        <end position="571"/>
    </location>
</feature>
<dbReference type="Proteomes" id="UP000237144">
    <property type="component" value="Unassembled WGS sequence"/>
</dbReference>
<comment type="caution">
    <text evidence="2">The sequence shown here is derived from an EMBL/GenBank/DDBJ whole genome shotgun (WGS) entry which is preliminary data.</text>
</comment>
<evidence type="ECO:0000313" key="3">
    <source>
        <dbReference type="Proteomes" id="UP000237144"/>
    </source>
</evidence>
<feature type="region of interest" description="Disordered" evidence="1">
    <location>
        <begin position="991"/>
        <end position="1019"/>
    </location>
</feature>
<evidence type="ECO:0000256" key="1">
    <source>
        <dbReference type="SAM" id="MobiDB-lite"/>
    </source>
</evidence>
<accession>A0A2S5BB40</accession>
<keyword evidence="3" id="KW-1185">Reference proteome</keyword>
<feature type="compositionally biased region" description="Low complexity" evidence="1">
    <location>
        <begin position="991"/>
        <end position="1004"/>
    </location>
</feature>
<sequence>MGVLPTPNHVALIRDCYPPHNKQSSSSQDAAELPRPVSNAVSKLAFYAVNRPAKLPKVVGILAERASKARGSAGGPVKNREELAVTCDILRTLVLECAESGNQGSAELVKSALAEPALSVAELALGGPQSGDSRTQNGRARDVRSDPELEARGASLFHCVATMVTPPFFGFGASARRYQRCLAILATRVQPGVPISSSYIAAKGLEGAARSDVMFATGSDFDRQISELGPAFFSLCLSHTANDLDVEILDSDSLAPLPPTLHSRKSPMIAPPFSSSPPPSETAVRGLAHLSRHSTVPQLLGLQSSLLTYLEQHSSAPLGSTGATSTGASLAQILTNSAPESHRSPALSWWADRAAESQQPARTVALLGILQKLLVRGTRQRGASDAGSSSLNANGILATLEEMLVQAGLNGTTEPASAAAGRTDANVASGRGPVIHAVLSTIRALVQAVETSGYPNQLDDLASGTIAHLRTLSDLGESAETEVQQSSANAGSTSRDRSWEDTRPARSRLLSVLRLFVDPTSSEASFSPVEGNVQTLRTADNLSNAAPTTSPSPIQDADENATPRLGDDTRPPLLAQETLTSLASAATITLPGMVLGAPVDAGSSFAAPNGGVAAQASEPSPTVDIEGTAAQPVVLVHPPTAKPDTYAFPDVGREASDSAHRKALSPFIMSQSLFLLSDPDPVIRSQYAPILVAYLKQLATQPESAGKPAETEAFWNRFAVSYYDSMVRPSDMGPISASLSDTGALEQRLAETAFANRSVPTLLACAPMLFSLATSEGTTGAAPGHKAAHDCASYALDRLGRTWGIEGLVEKSVSSRQQAVDALVDAIERQSGSQALDSSSIREHLQMPWNHQAAKMTTSSSLSPYLSGAPPARSLVQLGISRSRANSALRLTASAPRTPPSLVLHSGPASSAGGHNPASPPDGGLVTGGDSAAASIAPSTSFARRRMQTPSLADLQLAATRSGSVPPSEGSPARSVAASIAASSLVGTAQATGSFAGSTASRTTGTGGRRRTGRQSVESVLDRVGRRINLSS</sequence>
<name>A0A2S5BB40_9BASI</name>
<dbReference type="OrthoDB" id="274691at2759"/>
<evidence type="ECO:0000313" key="2">
    <source>
        <dbReference type="EMBL" id="POY73968.1"/>
    </source>
</evidence>
<feature type="region of interest" description="Disordered" evidence="1">
    <location>
        <begin position="892"/>
        <end position="932"/>
    </location>
</feature>
<gene>
    <name evidence="2" type="ORF">BMF94_2976</name>
</gene>
<feature type="compositionally biased region" description="Polar residues" evidence="1">
    <location>
        <begin position="481"/>
        <end position="493"/>
    </location>
</feature>
<dbReference type="AlphaFoldDB" id="A0A2S5BB40"/>
<dbReference type="PANTHER" id="PTHR47766:SF1">
    <property type="entry name" value="PROTEIN EFR3"/>
    <property type="match status" value="1"/>
</dbReference>
<feature type="region of interest" description="Disordered" evidence="1">
    <location>
        <begin position="477"/>
        <end position="502"/>
    </location>
</feature>
<dbReference type="GO" id="GO:0072659">
    <property type="term" value="P:protein localization to plasma membrane"/>
    <property type="evidence" value="ECO:0007669"/>
    <property type="project" value="InterPro"/>
</dbReference>
<dbReference type="EMBL" id="PJQD01000030">
    <property type="protein sequence ID" value="POY73968.1"/>
    <property type="molecule type" value="Genomic_DNA"/>
</dbReference>
<feature type="region of interest" description="Disordered" evidence="1">
    <location>
        <begin position="124"/>
        <end position="145"/>
    </location>
</feature>
<dbReference type="STRING" id="741276.A0A2S5BB40"/>
<organism evidence="2 3">
    <name type="scientific">Rhodotorula taiwanensis</name>
    <dbReference type="NCBI Taxonomy" id="741276"/>
    <lineage>
        <taxon>Eukaryota</taxon>
        <taxon>Fungi</taxon>
        <taxon>Dikarya</taxon>
        <taxon>Basidiomycota</taxon>
        <taxon>Pucciniomycotina</taxon>
        <taxon>Microbotryomycetes</taxon>
        <taxon>Sporidiobolales</taxon>
        <taxon>Sporidiobolaceae</taxon>
        <taxon>Rhodotorula</taxon>
    </lineage>
</organism>
<dbReference type="PANTHER" id="PTHR47766">
    <property type="entry name" value="PROTEIN EFR3"/>
    <property type="match status" value="1"/>
</dbReference>
<dbReference type="InterPro" id="IPR039786">
    <property type="entry name" value="EFR3"/>
</dbReference>
<protein>
    <submittedName>
        <fullName evidence="2">Uncharacterized protein</fullName>
    </submittedName>
</protein>
<reference evidence="2 3" key="1">
    <citation type="journal article" date="2018" name="Front. Microbiol.">
        <title>Prospects for Fungal Bioremediation of Acidic Radioactive Waste Sites: Characterization and Genome Sequence of Rhodotorula taiwanensis MD1149.</title>
        <authorList>
            <person name="Tkavc R."/>
            <person name="Matrosova V.Y."/>
            <person name="Grichenko O.E."/>
            <person name="Gostincar C."/>
            <person name="Volpe R.P."/>
            <person name="Klimenkova P."/>
            <person name="Gaidamakova E.K."/>
            <person name="Zhou C.E."/>
            <person name="Stewart B.J."/>
            <person name="Lyman M.G."/>
            <person name="Malfatti S.A."/>
            <person name="Rubinfeld B."/>
            <person name="Courtot M."/>
            <person name="Singh J."/>
            <person name="Dalgard C.L."/>
            <person name="Hamilton T."/>
            <person name="Frey K.G."/>
            <person name="Gunde-Cimerman N."/>
            <person name="Dugan L."/>
            <person name="Daly M.J."/>
        </authorList>
    </citation>
    <scope>NUCLEOTIDE SEQUENCE [LARGE SCALE GENOMIC DNA]</scope>
    <source>
        <strain evidence="2 3">MD1149</strain>
    </source>
</reference>